<dbReference type="SMART" id="SM00415">
    <property type="entry name" value="HSF"/>
    <property type="match status" value="1"/>
</dbReference>
<dbReference type="InterPro" id="IPR000232">
    <property type="entry name" value="HSF_DNA-bd"/>
</dbReference>
<dbReference type="AlphaFoldDB" id="T0S5S2"/>
<evidence type="ECO:0000256" key="2">
    <source>
        <dbReference type="ARBA" id="ARBA00023125"/>
    </source>
</evidence>
<dbReference type="eggNOG" id="KOG0627">
    <property type="taxonomic scope" value="Eukaryota"/>
</dbReference>
<evidence type="ECO:0000313" key="8">
    <source>
        <dbReference type="Proteomes" id="UP000030762"/>
    </source>
</evidence>
<proteinExistence type="inferred from homology"/>
<dbReference type="PANTHER" id="PTHR10015">
    <property type="entry name" value="HEAT SHOCK TRANSCRIPTION FACTOR"/>
    <property type="match status" value="1"/>
</dbReference>
<dbReference type="Gene3D" id="1.10.10.10">
    <property type="entry name" value="Winged helix-like DNA-binding domain superfamily/Winged helix DNA-binding domain"/>
    <property type="match status" value="1"/>
</dbReference>
<feature type="region of interest" description="Disordered" evidence="5">
    <location>
        <begin position="115"/>
        <end position="140"/>
    </location>
</feature>
<feature type="domain" description="HSF-type DNA-binding" evidence="6">
    <location>
        <begin position="19"/>
        <end position="114"/>
    </location>
</feature>
<reference evidence="7 8" key="1">
    <citation type="submission" date="2012-04" db="EMBL/GenBank/DDBJ databases">
        <title>The Genome Sequence of Saprolegnia declina VS20.</title>
        <authorList>
            <consortium name="The Broad Institute Genome Sequencing Platform"/>
            <person name="Russ C."/>
            <person name="Nusbaum C."/>
            <person name="Tyler B."/>
            <person name="van West P."/>
            <person name="Dieguez-Uribeondo J."/>
            <person name="de Bruijn I."/>
            <person name="Tripathy S."/>
            <person name="Jiang R."/>
            <person name="Young S.K."/>
            <person name="Zeng Q."/>
            <person name="Gargeya S."/>
            <person name="Fitzgerald M."/>
            <person name="Haas B."/>
            <person name="Abouelleil A."/>
            <person name="Alvarado L."/>
            <person name="Arachchi H.M."/>
            <person name="Berlin A."/>
            <person name="Chapman S.B."/>
            <person name="Goldberg J."/>
            <person name="Griggs A."/>
            <person name="Gujja S."/>
            <person name="Hansen M."/>
            <person name="Howarth C."/>
            <person name="Imamovic A."/>
            <person name="Larimer J."/>
            <person name="McCowen C."/>
            <person name="Montmayeur A."/>
            <person name="Murphy C."/>
            <person name="Neiman D."/>
            <person name="Pearson M."/>
            <person name="Priest M."/>
            <person name="Roberts A."/>
            <person name="Saif S."/>
            <person name="Shea T."/>
            <person name="Sisk P."/>
            <person name="Sykes S."/>
            <person name="Wortman J."/>
            <person name="Nusbaum C."/>
            <person name="Birren B."/>
        </authorList>
    </citation>
    <scope>NUCLEOTIDE SEQUENCE [LARGE SCALE GENOMIC DNA]</scope>
    <source>
        <strain evidence="7 8">VS20</strain>
    </source>
</reference>
<keyword evidence="2" id="KW-0238">DNA-binding</keyword>
<dbReference type="GO" id="GO:0005634">
    <property type="term" value="C:nucleus"/>
    <property type="evidence" value="ECO:0007669"/>
    <property type="project" value="UniProtKB-SubCell"/>
</dbReference>
<dbReference type="InParanoid" id="T0S5S2"/>
<feature type="compositionally biased region" description="Low complexity" evidence="5">
    <location>
        <begin position="118"/>
        <end position="140"/>
    </location>
</feature>
<evidence type="ECO:0000313" key="7">
    <source>
        <dbReference type="EMBL" id="EQC38032.1"/>
    </source>
</evidence>
<dbReference type="GeneID" id="19945189"/>
<accession>T0S5S2</accession>
<evidence type="ECO:0000259" key="6">
    <source>
        <dbReference type="SMART" id="SM00415"/>
    </source>
</evidence>
<dbReference type="RefSeq" id="XP_008608359.1">
    <property type="nucleotide sequence ID" value="XM_008610137.1"/>
</dbReference>
<sequence>MNMSMSMQTDDLKRKRITGIPKFLRSLYRMLETEDPSVITWSHDGSAIQILSERRLETEILRKYFNHEKASSFQRQLNNFGFRKWTKTQSNVCTFSHPSFLRTQPELLIHVVRKSPRASPQNAASPSHSASSASSTPTATTTVKMEYTPDVFTFDDHHLARDMYHQQQQHSAANEAKLIAIECMQFLPASSTTLCDVFTLDDCSWDLPETTDDLAAFLDDKLLWDGFLSACDAPSLP</sequence>
<dbReference type="FunFam" id="1.10.10.10:FF:000286">
    <property type="entry name" value="Heat shock transcription factor"/>
    <property type="match status" value="1"/>
</dbReference>
<keyword evidence="3" id="KW-0539">Nucleus</keyword>
<dbReference type="EMBL" id="JH767142">
    <property type="protein sequence ID" value="EQC38032.1"/>
    <property type="molecule type" value="Genomic_DNA"/>
</dbReference>
<dbReference type="SUPFAM" id="SSF46785">
    <property type="entry name" value="Winged helix' DNA-binding domain"/>
    <property type="match status" value="1"/>
</dbReference>
<dbReference type="STRING" id="1156394.T0S5S2"/>
<comment type="subcellular location">
    <subcellularLocation>
        <location evidence="1">Nucleus</location>
    </subcellularLocation>
</comment>
<dbReference type="InterPro" id="IPR036388">
    <property type="entry name" value="WH-like_DNA-bd_sf"/>
</dbReference>
<dbReference type="GO" id="GO:0043565">
    <property type="term" value="F:sequence-specific DNA binding"/>
    <property type="evidence" value="ECO:0007669"/>
    <property type="project" value="InterPro"/>
</dbReference>
<name>T0S5S2_SAPDV</name>
<dbReference type="Pfam" id="PF00447">
    <property type="entry name" value="HSF_DNA-bind"/>
    <property type="match status" value="1"/>
</dbReference>
<comment type="similarity">
    <text evidence="4">Belongs to the HSF family.</text>
</comment>
<evidence type="ECO:0000256" key="1">
    <source>
        <dbReference type="ARBA" id="ARBA00004123"/>
    </source>
</evidence>
<protein>
    <recommendedName>
        <fullName evidence="6">HSF-type DNA-binding domain-containing protein</fullName>
    </recommendedName>
</protein>
<dbReference type="Proteomes" id="UP000030762">
    <property type="component" value="Unassembled WGS sequence"/>
</dbReference>
<evidence type="ECO:0000256" key="4">
    <source>
        <dbReference type="RuleBase" id="RU004020"/>
    </source>
</evidence>
<evidence type="ECO:0000256" key="5">
    <source>
        <dbReference type="SAM" id="MobiDB-lite"/>
    </source>
</evidence>
<keyword evidence="8" id="KW-1185">Reference proteome</keyword>
<dbReference type="OrthoDB" id="99239at2759"/>
<organism evidence="7 8">
    <name type="scientific">Saprolegnia diclina (strain VS20)</name>
    <dbReference type="NCBI Taxonomy" id="1156394"/>
    <lineage>
        <taxon>Eukaryota</taxon>
        <taxon>Sar</taxon>
        <taxon>Stramenopiles</taxon>
        <taxon>Oomycota</taxon>
        <taxon>Saprolegniomycetes</taxon>
        <taxon>Saprolegniales</taxon>
        <taxon>Saprolegniaceae</taxon>
        <taxon>Saprolegnia</taxon>
    </lineage>
</organism>
<dbReference type="VEuPathDB" id="FungiDB:SDRG_04462"/>
<dbReference type="PANTHER" id="PTHR10015:SF427">
    <property type="entry name" value="HEAT SHOCK FACTOR PROTEIN"/>
    <property type="match status" value="1"/>
</dbReference>
<dbReference type="InterPro" id="IPR036390">
    <property type="entry name" value="WH_DNA-bd_sf"/>
</dbReference>
<dbReference type="GO" id="GO:0003700">
    <property type="term" value="F:DNA-binding transcription factor activity"/>
    <property type="evidence" value="ECO:0007669"/>
    <property type="project" value="InterPro"/>
</dbReference>
<gene>
    <name evidence="7" type="ORF">SDRG_04462</name>
</gene>
<dbReference type="OMA" id="LIAIECM"/>
<evidence type="ECO:0000256" key="3">
    <source>
        <dbReference type="ARBA" id="ARBA00023242"/>
    </source>
</evidence>